<reference evidence="1" key="1">
    <citation type="submission" date="2020-10" db="EMBL/GenBank/DDBJ databases">
        <authorList>
            <person name="Gilroy R."/>
        </authorList>
    </citation>
    <scope>NUCLEOTIDE SEQUENCE</scope>
    <source>
        <strain evidence="1">CHK190-19873</strain>
    </source>
</reference>
<reference evidence="1" key="2">
    <citation type="journal article" date="2021" name="PeerJ">
        <title>Extensive microbial diversity within the chicken gut microbiome revealed by metagenomics and culture.</title>
        <authorList>
            <person name="Gilroy R."/>
            <person name="Ravi A."/>
            <person name="Getino M."/>
            <person name="Pursley I."/>
            <person name="Horton D.L."/>
            <person name="Alikhan N.F."/>
            <person name="Baker D."/>
            <person name="Gharbi K."/>
            <person name="Hall N."/>
            <person name="Watson M."/>
            <person name="Adriaenssens E.M."/>
            <person name="Foster-Nyarko E."/>
            <person name="Jarju S."/>
            <person name="Secka A."/>
            <person name="Antonio M."/>
            <person name="Oren A."/>
            <person name="Chaudhuri R.R."/>
            <person name="La Ragione R."/>
            <person name="Hildebrand F."/>
            <person name="Pallen M.J."/>
        </authorList>
    </citation>
    <scope>NUCLEOTIDE SEQUENCE</scope>
    <source>
        <strain evidence="1">CHK190-19873</strain>
    </source>
</reference>
<organism evidence="1 2">
    <name type="scientific">Candidatus Limivivens intestinipullorum</name>
    <dbReference type="NCBI Taxonomy" id="2840858"/>
    <lineage>
        <taxon>Bacteria</taxon>
        <taxon>Bacillati</taxon>
        <taxon>Bacillota</taxon>
        <taxon>Clostridia</taxon>
        <taxon>Lachnospirales</taxon>
        <taxon>Lachnospiraceae</taxon>
        <taxon>Lachnospiraceae incertae sedis</taxon>
        <taxon>Candidatus Limivivens</taxon>
    </lineage>
</organism>
<evidence type="ECO:0000313" key="2">
    <source>
        <dbReference type="Proteomes" id="UP000823935"/>
    </source>
</evidence>
<dbReference type="Proteomes" id="UP000823935">
    <property type="component" value="Unassembled WGS sequence"/>
</dbReference>
<gene>
    <name evidence="1" type="ORF">IAB44_02345</name>
</gene>
<sequence length="49" mass="5778">MTNLRQDAERKTEAFQTLERLRKKDAVNLDYKEELASYRVEKYGNAGID</sequence>
<dbReference type="EMBL" id="DVIQ01000014">
    <property type="protein sequence ID" value="HIS30377.1"/>
    <property type="molecule type" value="Genomic_DNA"/>
</dbReference>
<dbReference type="AlphaFoldDB" id="A0A9D1JIW9"/>
<comment type="caution">
    <text evidence="1">The sequence shown here is derived from an EMBL/GenBank/DDBJ whole genome shotgun (WGS) entry which is preliminary data.</text>
</comment>
<accession>A0A9D1JIW9</accession>
<name>A0A9D1JIW9_9FIRM</name>
<evidence type="ECO:0000313" key="1">
    <source>
        <dbReference type="EMBL" id="HIS30377.1"/>
    </source>
</evidence>
<proteinExistence type="predicted"/>
<protein>
    <submittedName>
        <fullName evidence="1">Uncharacterized protein</fullName>
    </submittedName>
</protein>